<organism evidence="1 2">
    <name type="scientific">Phytophthora megakarya</name>
    <dbReference type="NCBI Taxonomy" id="4795"/>
    <lineage>
        <taxon>Eukaryota</taxon>
        <taxon>Sar</taxon>
        <taxon>Stramenopiles</taxon>
        <taxon>Oomycota</taxon>
        <taxon>Peronosporomycetes</taxon>
        <taxon>Peronosporales</taxon>
        <taxon>Peronosporaceae</taxon>
        <taxon>Phytophthora</taxon>
    </lineage>
</organism>
<keyword evidence="2" id="KW-1185">Reference proteome</keyword>
<name>A0A225VW55_9STRA</name>
<sequence>MIVLVHTCTKSTCWKGFHGLQVYGTPERSVPNGIQRSELEFDRDVRISSPDVCTTAIVLDRTSTHVYLMTNLHIWLKKDSFIDHFSDNFKKQTVDENTRRVIYKQCRRCSVFTGGAKSIRANIKWRNDRRSSKLVTELISKNKAIEHKYKHVYVMYDGYMKSMEKKKVITGLKRKRGEI</sequence>
<protein>
    <submittedName>
        <fullName evidence="1">Crinkler (CRN)</fullName>
    </submittedName>
</protein>
<reference evidence="2" key="1">
    <citation type="submission" date="2017-03" db="EMBL/GenBank/DDBJ databases">
        <title>Phytopthora megakarya and P. palmivora, two closely related causual agents of cacao black pod achieved similar genome size and gene model numbers by different mechanisms.</title>
        <authorList>
            <person name="Ali S."/>
            <person name="Shao J."/>
            <person name="Larry D.J."/>
            <person name="Kronmiller B."/>
            <person name="Shen D."/>
            <person name="Strem M.D."/>
            <person name="Melnick R.L."/>
            <person name="Guiltinan M.J."/>
            <person name="Tyler B.M."/>
            <person name="Meinhardt L.W."/>
            <person name="Bailey B.A."/>
        </authorList>
    </citation>
    <scope>NUCLEOTIDE SEQUENCE [LARGE SCALE GENOMIC DNA]</scope>
    <source>
        <strain evidence="2">zdho120</strain>
    </source>
</reference>
<evidence type="ECO:0000313" key="2">
    <source>
        <dbReference type="Proteomes" id="UP000198211"/>
    </source>
</evidence>
<accession>A0A225VW55</accession>
<dbReference type="AlphaFoldDB" id="A0A225VW55"/>
<dbReference type="Proteomes" id="UP000198211">
    <property type="component" value="Unassembled WGS sequence"/>
</dbReference>
<proteinExistence type="predicted"/>
<gene>
    <name evidence="1" type="ORF">PHMEG_00017699</name>
</gene>
<comment type="caution">
    <text evidence="1">The sequence shown here is derived from an EMBL/GenBank/DDBJ whole genome shotgun (WGS) entry which is preliminary data.</text>
</comment>
<evidence type="ECO:0000313" key="1">
    <source>
        <dbReference type="EMBL" id="OWZ09575.1"/>
    </source>
</evidence>
<dbReference type="OrthoDB" id="125368at2759"/>
<dbReference type="EMBL" id="NBNE01002737">
    <property type="protein sequence ID" value="OWZ09575.1"/>
    <property type="molecule type" value="Genomic_DNA"/>
</dbReference>